<comment type="caution">
    <text evidence="2">The sequence shown here is derived from an EMBL/GenBank/DDBJ whole genome shotgun (WGS) entry which is preliminary data.</text>
</comment>
<evidence type="ECO:0000259" key="1">
    <source>
        <dbReference type="Pfam" id="PF01910"/>
    </source>
</evidence>
<accession>A0A8J6TGG6</accession>
<dbReference type="EMBL" id="JACNJH010000095">
    <property type="protein sequence ID" value="MBC8360530.1"/>
    <property type="molecule type" value="Genomic_DNA"/>
</dbReference>
<feature type="domain" description="Thiamine-binding protein" evidence="1">
    <location>
        <begin position="12"/>
        <end position="67"/>
    </location>
</feature>
<dbReference type="InterPro" id="IPR029756">
    <property type="entry name" value="MTH1187/YkoF-like"/>
</dbReference>
<proteinExistence type="predicted"/>
<dbReference type="Gene3D" id="3.30.70.930">
    <property type="match status" value="1"/>
</dbReference>
<dbReference type="SUPFAM" id="SSF89957">
    <property type="entry name" value="MTH1187/YkoF-like"/>
    <property type="match status" value="1"/>
</dbReference>
<organism evidence="2 3">
    <name type="scientific">Candidatus Desulfatibia profunda</name>
    <dbReference type="NCBI Taxonomy" id="2841695"/>
    <lineage>
        <taxon>Bacteria</taxon>
        <taxon>Pseudomonadati</taxon>
        <taxon>Thermodesulfobacteriota</taxon>
        <taxon>Desulfobacteria</taxon>
        <taxon>Desulfobacterales</taxon>
        <taxon>Desulfobacterales incertae sedis</taxon>
        <taxon>Candidatus Desulfatibia</taxon>
    </lineage>
</organism>
<name>A0A8J6TGG6_9BACT</name>
<sequence>MSDMNKTIACQMSYLPLKTDNIEEKVKNILNVIKNFGLEYKTGAWATEINGPKEQVFALIREVFDAAQTLCADKRSF</sequence>
<gene>
    <name evidence="2" type="ORF">H8E23_03940</name>
</gene>
<dbReference type="AlphaFoldDB" id="A0A8J6TGG6"/>
<dbReference type="Pfam" id="PF01910">
    <property type="entry name" value="Thiamine_BP"/>
    <property type="match status" value="1"/>
</dbReference>
<evidence type="ECO:0000313" key="2">
    <source>
        <dbReference type="EMBL" id="MBC8360530.1"/>
    </source>
</evidence>
<dbReference type="Proteomes" id="UP000603434">
    <property type="component" value="Unassembled WGS sequence"/>
</dbReference>
<protein>
    <submittedName>
        <fullName evidence="2">Thiamine-binding protein</fullName>
    </submittedName>
</protein>
<evidence type="ECO:0000313" key="3">
    <source>
        <dbReference type="Proteomes" id="UP000603434"/>
    </source>
</evidence>
<dbReference type="InterPro" id="IPR002767">
    <property type="entry name" value="Thiamine_BP"/>
</dbReference>
<reference evidence="2 3" key="1">
    <citation type="submission" date="2020-08" db="EMBL/GenBank/DDBJ databases">
        <title>Bridging the membrane lipid divide: bacteria of the FCB group superphylum have the potential to synthesize archaeal ether lipids.</title>
        <authorList>
            <person name="Villanueva L."/>
            <person name="Von Meijenfeldt F.A.B."/>
            <person name="Westbye A.B."/>
            <person name="Yadav S."/>
            <person name="Hopmans E.C."/>
            <person name="Dutilh B.E."/>
            <person name="Sinninghe Damste J.S."/>
        </authorList>
    </citation>
    <scope>NUCLEOTIDE SEQUENCE [LARGE SCALE GENOMIC DNA]</scope>
    <source>
        <strain evidence="2">NIOZ-UU30</strain>
    </source>
</reference>